<dbReference type="Proteomes" id="UP000030755">
    <property type="component" value="Unassembled WGS sequence"/>
</dbReference>
<reference evidence="8 9" key="1">
    <citation type="journal article" date="2013" name="Curr. Biol.">
        <title>Shared signatures of parasitism and phylogenomics unite Cryptomycota and microsporidia.</title>
        <authorList>
            <person name="James T.Y."/>
            <person name="Pelin A."/>
            <person name="Bonen L."/>
            <person name="Ahrendt S."/>
            <person name="Sain D."/>
            <person name="Corradi N."/>
            <person name="Stajich J.E."/>
        </authorList>
    </citation>
    <scope>NUCLEOTIDE SEQUENCE [LARGE SCALE GENOMIC DNA]</scope>
    <source>
        <strain evidence="8 9">CSF55</strain>
    </source>
</reference>
<dbReference type="Pfam" id="PF12832">
    <property type="entry name" value="MFS_1_like"/>
    <property type="match status" value="1"/>
</dbReference>
<protein>
    <submittedName>
        <fullName evidence="8">Major facilitator superfamily, general substrate transporter domain-containing protein</fullName>
    </submittedName>
</protein>
<dbReference type="InterPro" id="IPR024989">
    <property type="entry name" value="MFS_assoc_dom"/>
</dbReference>
<dbReference type="OrthoDB" id="515887at2759"/>
<dbReference type="GO" id="GO:0016020">
    <property type="term" value="C:membrane"/>
    <property type="evidence" value="ECO:0007669"/>
    <property type="project" value="UniProtKB-SubCell"/>
</dbReference>
<dbReference type="InterPro" id="IPR051717">
    <property type="entry name" value="MFS_MFSD6"/>
</dbReference>
<gene>
    <name evidence="8" type="ORF">O9G_004875</name>
</gene>
<evidence type="ECO:0000313" key="9">
    <source>
        <dbReference type="Proteomes" id="UP000030755"/>
    </source>
</evidence>
<dbReference type="EMBL" id="KE561222">
    <property type="protein sequence ID" value="EPZ31446.1"/>
    <property type="molecule type" value="Genomic_DNA"/>
</dbReference>
<comment type="similarity">
    <text evidence="2">Belongs to the major facilitator superfamily. MFSD6 family.</text>
</comment>
<feature type="transmembrane region" description="Helical" evidence="6">
    <location>
        <begin position="249"/>
        <end position="271"/>
    </location>
</feature>
<dbReference type="STRING" id="988480.A0A075ARV3"/>
<feature type="domain" description="Major facilitator superfamily associated" evidence="7">
    <location>
        <begin position="2"/>
        <end position="276"/>
    </location>
</feature>
<evidence type="ECO:0000256" key="3">
    <source>
        <dbReference type="ARBA" id="ARBA00022692"/>
    </source>
</evidence>
<keyword evidence="4 6" id="KW-1133">Transmembrane helix</keyword>
<feature type="transmembrane region" description="Helical" evidence="6">
    <location>
        <begin position="185"/>
        <end position="203"/>
    </location>
</feature>
<feature type="transmembrane region" description="Helical" evidence="6">
    <location>
        <begin position="53"/>
        <end position="72"/>
    </location>
</feature>
<evidence type="ECO:0000259" key="7">
    <source>
        <dbReference type="Pfam" id="PF12832"/>
    </source>
</evidence>
<comment type="subcellular location">
    <subcellularLocation>
        <location evidence="1">Membrane</location>
        <topology evidence="1">Multi-pass membrane protein</topology>
    </subcellularLocation>
</comment>
<dbReference type="SUPFAM" id="SSF103473">
    <property type="entry name" value="MFS general substrate transporter"/>
    <property type="match status" value="1"/>
</dbReference>
<evidence type="ECO:0000313" key="8">
    <source>
        <dbReference type="EMBL" id="EPZ31446.1"/>
    </source>
</evidence>
<evidence type="ECO:0000256" key="1">
    <source>
        <dbReference type="ARBA" id="ARBA00004141"/>
    </source>
</evidence>
<evidence type="ECO:0000256" key="4">
    <source>
        <dbReference type="ARBA" id="ARBA00022989"/>
    </source>
</evidence>
<evidence type="ECO:0000256" key="5">
    <source>
        <dbReference type="ARBA" id="ARBA00023136"/>
    </source>
</evidence>
<keyword evidence="9" id="KW-1185">Reference proteome</keyword>
<feature type="transmembrane region" description="Helical" evidence="6">
    <location>
        <begin position="117"/>
        <end position="134"/>
    </location>
</feature>
<name>A0A075ARV3_ROZAC</name>
<feature type="transmembrane region" description="Helical" evidence="6">
    <location>
        <begin position="277"/>
        <end position="296"/>
    </location>
</feature>
<dbReference type="InterPro" id="IPR036259">
    <property type="entry name" value="MFS_trans_sf"/>
</dbReference>
<dbReference type="AlphaFoldDB" id="A0A075ARV3"/>
<sequence>MPLLDVTAIDILTSSEHGDKSLYGRQRLFGTLAYCSTTAAVGEILERQGIQSILLVVLATSFTAVIPSLLLLPSTIEKKTKGDNEKNIPASTPPTSEVAPLKPKQNNVLALLKKPSFIIFLFLVFVQGVSRHTLQNYLVNYLDDPKQRIMKKSTYGHTSWGMCFAEIVLFFFAKKILAKLGPARMLIVSQLMMVIRVWALYFLPRSENYGYLVFFIEIFKGIGSGLMQSTGVHLAHAAAPRGLEATAQGFFAAVYGGVSAVAGSFIGGLLYESRDSHALISGTAYMSTFGFVIFIFKYEIYDRYFSSNSSK</sequence>
<proteinExistence type="inferred from homology"/>
<dbReference type="PANTHER" id="PTHR16172:SF41">
    <property type="entry name" value="MAJOR FACILITATOR SUPERFAMILY DOMAIN-CONTAINING PROTEIN 6-LIKE"/>
    <property type="match status" value="1"/>
</dbReference>
<keyword evidence="3 6" id="KW-0812">Transmembrane</keyword>
<dbReference type="HOGENOM" id="CLU_894738_0_0_1"/>
<dbReference type="OMA" id="AQWIMIV"/>
<accession>A0A075ARV3</accession>
<keyword evidence="5 6" id="KW-0472">Membrane</keyword>
<evidence type="ECO:0000256" key="6">
    <source>
        <dbReference type="SAM" id="Phobius"/>
    </source>
</evidence>
<dbReference type="PANTHER" id="PTHR16172">
    <property type="entry name" value="MAJOR FACILITATOR SUPERFAMILY DOMAIN-CONTAINING PROTEIN 6-LIKE"/>
    <property type="match status" value="1"/>
</dbReference>
<dbReference type="Gene3D" id="1.20.1250.20">
    <property type="entry name" value="MFS general substrate transporter like domains"/>
    <property type="match status" value="1"/>
</dbReference>
<evidence type="ECO:0000256" key="2">
    <source>
        <dbReference type="ARBA" id="ARBA00005241"/>
    </source>
</evidence>
<feature type="transmembrane region" description="Helical" evidence="6">
    <location>
        <begin position="154"/>
        <end position="173"/>
    </location>
</feature>
<organism evidence="8 9">
    <name type="scientific">Rozella allomycis (strain CSF55)</name>
    <dbReference type="NCBI Taxonomy" id="988480"/>
    <lineage>
        <taxon>Eukaryota</taxon>
        <taxon>Fungi</taxon>
        <taxon>Fungi incertae sedis</taxon>
        <taxon>Cryptomycota</taxon>
        <taxon>Cryptomycota incertae sedis</taxon>
        <taxon>Rozella</taxon>
    </lineage>
</organism>